<dbReference type="GO" id="GO:0003690">
    <property type="term" value="F:double-stranded DNA binding"/>
    <property type="evidence" value="ECO:0007669"/>
    <property type="project" value="TreeGrafter"/>
</dbReference>
<sequence length="816" mass="89652">MPPYSSSTSSLAMAMATPSSFESAFLQDSNADLLKTHAYSLDAALESLSKPLTSHRLNVKTHVFKKELQEYVPTQIEDRLRIETIIYVELSVVNQDGSTVNSFDYARMPKRLFYTQPDKLMTNQELASKRVIDIGATLHCPSNDWHEEKEACARCARRMSTKLDQDENRIIHLLPEIHRTEDGDSLISFRNGVANIQFKINCYCGHKKEKEGFVIRFDPQSDDSIASHVTLPLMFYHQNKNRVASRAAKSLAEEDTQDSSPRNIVKSVTSKTKREPRSKASGSSPLGHQTLPSPPTSSHSSPLEYSISPQLDDFMDSPDFLFTVPSPPPPDPFISLFPELATDSSHQPPQPRPAVISHVTPNSGPTRGGTFVTVHGFDFPIGEMMYVCFGEAVVPVIPQRDHMLECYTPASAKTETVSVFAMVNNVVASEASVATFAYVDDNEKELIKLALQRMMSVSARMDGPLDSVLTRANEFTMWSDLLDGNTNVPSLPAFTDLEQMVLESFRLVDSPSSKNCEGLSLENSTGHTMLHLSVSLKYEDLARDLIQRGVGFDLQDKNGLTALDLSQRLRHHNMTELLASLENVKNVDGFLPDGSILNKGHASFDGQFDLQTKDGEGARRFHKLQSPEVGRNHYPLGRTTQPGDDGLGSLGDNALSFDWETAHDGKALLDSLNVLGASSVSSMDFRQDGYVMWESAAAHYSDLPHSGLIDEKILNVPSQPEVNAVPADVVFQRNNDDVGMQVTSSVAVFQQNNDDVVVGAFDAPATAGQAVVQSGQNLESEPLFLGGLPVAVPNDRRSSTNNTHSSIPSDDHSNDA</sequence>
<feature type="repeat" description="ANK" evidence="2">
    <location>
        <begin position="525"/>
        <end position="557"/>
    </location>
</feature>
<evidence type="ECO:0000313" key="5">
    <source>
        <dbReference type="EMBL" id="KAF9336588.1"/>
    </source>
</evidence>
<dbReference type="InterPro" id="IPR057962">
    <property type="entry name" value="SPT23_MGA2_DBD"/>
</dbReference>
<name>A0A9P5SUL4_9FUNG</name>
<feature type="compositionally biased region" description="Polar residues" evidence="3">
    <location>
        <begin position="280"/>
        <end position="291"/>
    </location>
</feature>
<dbReference type="Proteomes" id="UP000696485">
    <property type="component" value="Unassembled WGS sequence"/>
</dbReference>
<dbReference type="InterPro" id="IPR036770">
    <property type="entry name" value="Ankyrin_rpt-contain_sf"/>
</dbReference>
<feature type="region of interest" description="Disordered" evidence="3">
    <location>
        <begin position="247"/>
        <end position="308"/>
    </location>
</feature>
<dbReference type="PROSITE" id="PS50088">
    <property type="entry name" value="ANK_REPEAT"/>
    <property type="match status" value="1"/>
</dbReference>
<keyword evidence="1 2" id="KW-0040">ANK repeat</keyword>
<feature type="region of interest" description="Disordered" evidence="3">
    <location>
        <begin position="790"/>
        <end position="816"/>
    </location>
</feature>
<dbReference type="InterPro" id="IPR002110">
    <property type="entry name" value="Ankyrin_rpt"/>
</dbReference>
<dbReference type="GO" id="GO:0006357">
    <property type="term" value="P:regulation of transcription by RNA polymerase II"/>
    <property type="evidence" value="ECO:0007669"/>
    <property type="project" value="TreeGrafter"/>
</dbReference>
<evidence type="ECO:0000256" key="2">
    <source>
        <dbReference type="PROSITE-ProRule" id="PRU00023"/>
    </source>
</evidence>
<evidence type="ECO:0000256" key="1">
    <source>
        <dbReference type="ARBA" id="ARBA00023043"/>
    </source>
</evidence>
<feature type="compositionally biased region" description="Polar residues" evidence="3">
    <location>
        <begin position="799"/>
        <end position="808"/>
    </location>
</feature>
<dbReference type="SUPFAM" id="SSF81296">
    <property type="entry name" value="E set domains"/>
    <property type="match status" value="1"/>
</dbReference>
<dbReference type="InterPro" id="IPR002909">
    <property type="entry name" value="IPT_dom"/>
</dbReference>
<evidence type="ECO:0000313" key="6">
    <source>
        <dbReference type="Proteomes" id="UP000696485"/>
    </source>
</evidence>
<dbReference type="Pfam" id="PF25603">
    <property type="entry name" value="SPT23_MGA2_DBD"/>
    <property type="match status" value="1"/>
</dbReference>
<dbReference type="EMBL" id="JAAAUY010000054">
    <property type="protein sequence ID" value="KAF9336588.1"/>
    <property type="molecule type" value="Genomic_DNA"/>
</dbReference>
<evidence type="ECO:0000259" key="4">
    <source>
        <dbReference type="SMART" id="SM00429"/>
    </source>
</evidence>
<keyword evidence="6" id="KW-1185">Reference proteome</keyword>
<reference evidence="5" key="1">
    <citation type="journal article" date="2020" name="Fungal Divers.">
        <title>Resolving the Mortierellaceae phylogeny through synthesis of multi-gene phylogenetics and phylogenomics.</title>
        <authorList>
            <person name="Vandepol N."/>
            <person name="Liber J."/>
            <person name="Desiro A."/>
            <person name="Na H."/>
            <person name="Kennedy M."/>
            <person name="Barry K."/>
            <person name="Grigoriev I.V."/>
            <person name="Miller A.N."/>
            <person name="O'Donnell K."/>
            <person name="Stajich J.E."/>
            <person name="Bonito G."/>
        </authorList>
    </citation>
    <scope>NUCLEOTIDE SEQUENCE</scope>
    <source>
        <strain evidence="5">NVP1</strain>
    </source>
</reference>
<dbReference type="Gene3D" id="1.25.40.20">
    <property type="entry name" value="Ankyrin repeat-containing domain"/>
    <property type="match status" value="1"/>
</dbReference>
<protein>
    <submittedName>
        <fullName evidence="5">SPT3 Dosage dependent suppressor of Ty-induced promoter mutations-like protein</fullName>
    </submittedName>
</protein>
<feature type="compositionally biased region" description="Polar residues" evidence="3">
    <location>
        <begin position="258"/>
        <end position="270"/>
    </location>
</feature>
<dbReference type="GO" id="GO:0005634">
    <property type="term" value="C:nucleus"/>
    <property type="evidence" value="ECO:0007669"/>
    <property type="project" value="TreeGrafter"/>
</dbReference>
<accession>A0A9P5SUL4</accession>
<dbReference type="GO" id="GO:0003712">
    <property type="term" value="F:transcription coregulator activity"/>
    <property type="evidence" value="ECO:0007669"/>
    <property type="project" value="TreeGrafter"/>
</dbReference>
<proteinExistence type="predicted"/>
<evidence type="ECO:0000256" key="3">
    <source>
        <dbReference type="SAM" id="MobiDB-lite"/>
    </source>
</evidence>
<dbReference type="PANTHER" id="PTHR23335">
    <property type="entry name" value="CALMODULIN-BINDING TRANSCRIPTION ACTIVATOR CAMTA"/>
    <property type="match status" value="1"/>
</dbReference>
<feature type="domain" description="IPT/TIG" evidence="4">
    <location>
        <begin position="353"/>
        <end position="439"/>
    </location>
</feature>
<dbReference type="Gene3D" id="2.60.40.10">
    <property type="entry name" value="Immunoglobulins"/>
    <property type="match status" value="1"/>
</dbReference>
<dbReference type="SUPFAM" id="SSF48403">
    <property type="entry name" value="Ankyrin repeat"/>
    <property type="match status" value="1"/>
</dbReference>
<comment type="caution">
    <text evidence="5">The sequence shown here is derived from an EMBL/GenBank/DDBJ whole genome shotgun (WGS) entry which is preliminary data.</text>
</comment>
<dbReference type="Pfam" id="PF01833">
    <property type="entry name" value="TIG"/>
    <property type="match status" value="1"/>
</dbReference>
<dbReference type="SMART" id="SM00429">
    <property type="entry name" value="IPT"/>
    <property type="match status" value="1"/>
</dbReference>
<dbReference type="PROSITE" id="PS50297">
    <property type="entry name" value="ANK_REP_REGION"/>
    <property type="match status" value="1"/>
</dbReference>
<gene>
    <name evidence="5" type="primary">SPT23_4</name>
    <name evidence="5" type="ORF">BG006_008154</name>
</gene>
<dbReference type="InterPro" id="IPR013783">
    <property type="entry name" value="Ig-like_fold"/>
</dbReference>
<dbReference type="PANTHER" id="PTHR23335:SF1">
    <property type="entry name" value="CALMODULIN-BINDING TRANSCRIPTION ACTIVATOR, ISOFORM F"/>
    <property type="match status" value="1"/>
</dbReference>
<organism evidence="5 6">
    <name type="scientific">Podila minutissima</name>
    <dbReference type="NCBI Taxonomy" id="64525"/>
    <lineage>
        <taxon>Eukaryota</taxon>
        <taxon>Fungi</taxon>
        <taxon>Fungi incertae sedis</taxon>
        <taxon>Mucoromycota</taxon>
        <taxon>Mortierellomycotina</taxon>
        <taxon>Mortierellomycetes</taxon>
        <taxon>Mortierellales</taxon>
        <taxon>Mortierellaceae</taxon>
        <taxon>Podila</taxon>
    </lineage>
</organism>
<dbReference type="AlphaFoldDB" id="A0A9P5SUL4"/>
<dbReference type="InterPro" id="IPR014756">
    <property type="entry name" value="Ig_E-set"/>
</dbReference>
<dbReference type="CDD" id="cd00102">
    <property type="entry name" value="IPT"/>
    <property type="match status" value="1"/>
</dbReference>